<feature type="transmembrane region" description="Helical" evidence="6">
    <location>
        <begin position="97"/>
        <end position="121"/>
    </location>
</feature>
<comment type="subcellular location">
    <subcellularLocation>
        <location evidence="1">Membrane</location>
        <topology evidence="1">Multi-pass membrane protein</topology>
    </subcellularLocation>
</comment>
<dbReference type="Proteomes" id="UP001500713">
    <property type="component" value="Unassembled WGS sequence"/>
</dbReference>
<feature type="transmembrane region" description="Helical" evidence="6">
    <location>
        <begin position="63"/>
        <end position="85"/>
    </location>
</feature>
<feature type="transmembrane region" description="Helical" evidence="6">
    <location>
        <begin position="141"/>
        <end position="161"/>
    </location>
</feature>
<feature type="transmembrane region" description="Helical" evidence="6">
    <location>
        <begin position="408"/>
        <end position="426"/>
    </location>
</feature>
<dbReference type="Pfam" id="PF02133">
    <property type="entry name" value="Transp_cyt_pur"/>
    <property type="match status" value="1"/>
</dbReference>
<feature type="transmembrane region" description="Helical" evidence="6">
    <location>
        <begin position="206"/>
        <end position="226"/>
    </location>
</feature>
<keyword evidence="4 6" id="KW-1133">Transmembrane helix</keyword>
<feature type="transmembrane region" description="Helical" evidence="6">
    <location>
        <begin position="315"/>
        <end position="335"/>
    </location>
</feature>
<feature type="transmembrane region" description="Helical" evidence="6">
    <location>
        <begin position="168"/>
        <end position="186"/>
    </location>
</feature>
<feature type="transmembrane region" description="Helical" evidence="6">
    <location>
        <begin position="341"/>
        <end position="363"/>
    </location>
</feature>
<organism evidence="7 8">
    <name type="scientific">Parasphingorhabdus litoris</name>
    <dbReference type="NCBI Taxonomy" id="394733"/>
    <lineage>
        <taxon>Bacteria</taxon>
        <taxon>Pseudomonadati</taxon>
        <taxon>Pseudomonadota</taxon>
        <taxon>Alphaproteobacteria</taxon>
        <taxon>Sphingomonadales</taxon>
        <taxon>Sphingomonadaceae</taxon>
        <taxon>Parasphingorhabdus</taxon>
    </lineage>
</organism>
<comment type="caution">
    <text evidence="7">The sequence shown here is derived from an EMBL/GenBank/DDBJ whole genome shotgun (WGS) entry which is preliminary data.</text>
</comment>
<feature type="transmembrane region" description="Helical" evidence="6">
    <location>
        <begin position="384"/>
        <end position="402"/>
    </location>
</feature>
<name>A0ABP3KHF5_9SPHN</name>
<dbReference type="Gene3D" id="1.10.4160.10">
    <property type="entry name" value="Hydantoin permease"/>
    <property type="match status" value="1"/>
</dbReference>
<dbReference type="EMBL" id="BAAAEM010000002">
    <property type="protein sequence ID" value="GAA0477424.1"/>
    <property type="molecule type" value="Genomic_DNA"/>
</dbReference>
<keyword evidence="8" id="KW-1185">Reference proteome</keyword>
<evidence type="ECO:0000256" key="4">
    <source>
        <dbReference type="ARBA" id="ARBA00022989"/>
    </source>
</evidence>
<evidence type="ECO:0000256" key="5">
    <source>
        <dbReference type="ARBA" id="ARBA00023136"/>
    </source>
</evidence>
<keyword evidence="5 6" id="KW-0472">Membrane</keyword>
<reference evidence="8" key="1">
    <citation type="journal article" date="2019" name="Int. J. Syst. Evol. Microbiol.">
        <title>The Global Catalogue of Microorganisms (GCM) 10K type strain sequencing project: providing services to taxonomists for standard genome sequencing and annotation.</title>
        <authorList>
            <consortium name="The Broad Institute Genomics Platform"/>
            <consortium name="The Broad Institute Genome Sequencing Center for Infectious Disease"/>
            <person name="Wu L."/>
            <person name="Ma J."/>
        </authorList>
    </citation>
    <scope>NUCLEOTIDE SEQUENCE [LARGE SCALE GENOMIC DNA]</scope>
    <source>
        <strain evidence="8">JCM 14162</strain>
    </source>
</reference>
<accession>A0ABP3KHF5</accession>
<feature type="transmembrane region" description="Helical" evidence="6">
    <location>
        <begin position="238"/>
        <end position="261"/>
    </location>
</feature>
<dbReference type="PANTHER" id="PTHR30569">
    <property type="entry name" value="CYTOSINE TRANSPORTER CODB"/>
    <property type="match status" value="1"/>
</dbReference>
<dbReference type="InterPro" id="IPR030191">
    <property type="entry name" value="CodB"/>
</dbReference>
<evidence type="ECO:0000313" key="8">
    <source>
        <dbReference type="Proteomes" id="UP001500713"/>
    </source>
</evidence>
<dbReference type="PANTHER" id="PTHR30569:SF0">
    <property type="entry name" value="CYTOSINE PERMEASE"/>
    <property type="match status" value="1"/>
</dbReference>
<evidence type="ECO:0000313" key="7">
    <source>
        <dbReference type="EMBL" id="GAA0477424.1"/>
    </source>
</evidence>
<evidence type="ECO:0000256" key="1">
    <source>
        <dbReference type="ARBA" id="ARBA00004141"/>
    </source>
</evidence>
<protein>
    <submittedName>
        <fullName evidence="7">Cytosine permease</fullName>
    </submittedName>
</protein>
<feature type="transmembrane region" description="Helical" evidence="6">
    <location>
        <begin position="273"/>
        <end position="294"/>
    </location>
</feature>
<evidence type="ECO:0000256" key="2">
    <source>
        <dbReference type="ARBA" id="ARBA00008974"/>
    </source>
</evidence>
<comment type="similarity">
    <text evidence="2">Belongs to the purine-cytosine permease (2.A.39) family.</text>
</comment>
<proteinExistence type="inferred from homology"/>
<evidence type="ECO:0000256" key="3">
    <source>
        <dbReference type="ARBA" id="ARBA00022692"/>
    </source>
</evidence>
<evidence type="ECO:0000256" key="6">
    <source>
        <dbReference type="SAM" id="Phobius"/>
    </source>
</evidence>
<sequence length="434" mass="45197">MFAAKFGGNMSGETNEFSAAAITDDQLVPWPRVAAVAAMVSFSLPTFITGLEVSQGLSAIDALWALLAGSAIILIIGAIMGAIGANSRMSSYLLVRVAFGDVGASLVNIAFAISLLGWFGININLFAGAVSRLALEVWGTNLSTVGLAIFASICMTLTTLVGFKAINLLATLMVPILAFVTFLLAQSALDAQTFGQILAIDKTPTLTIGDGISAIVGAIIIGAIILPDITRFVRHWSGAVYTAIIAYMIVQLIVMGAASLAGSVSGKTDILDIMIDLNLGLGAFAIVIAGSWVLNSLNLYSTILSVKATFPKSNSSWLAVGLGAVGVITALLNILDSFVTFLFYLSVIFIPVAGVIIIDWMLIRPKAYSLSTLDQNGSVNTPGLIAWAIGAAFAVLASEELLPTLTGIAAMDAVILAGLVYTGLAWRNREVQAS</sequence>
<keyword evidence="3 6" id="KW-0812">Transmembrane</keyword>
<dbReference type="InterPro" id="IPR001248">
    <property type="entry name" value="Pur-cyt_permease"/>
</dbReference>
<gene>
    <name evidence="7" type="ORF">GCM10009096_19140</name>
</gene>